<keyword evidence="1" id="KW-1133">Transmembrane helix</keyword>
<feature type="transmembrane region" description="Helical" evidence="1">
    <location>
        <begin position="182"/>
        <end position="202"/>
    </location>
</feature>
<feature type="transmembrane region" description="Helical" evidence="1">
    <location>
        <begin position="84"/>
        <end position="109"/>
    </location>
</feature>
<dbReference type="STRING" id="4781.A0A0P1A613"/>
<evidence type="ECO:0000313" key="3">
    <source>
        <dbReference type="Proteomes" id="UP000054928"/>
    </source>
</evidence>
<evidence type="ECO:0000313" key="2">
    <source>
        <dbReference type="EMBL" id="CEG35576.1"/>
    </source>
</evidence>
<keyword evidence="1" id="KW-0472">Membrane</keyword>
<dbReference type="Proteomes" id="UP000054928">
    <property type="component" value="Unassembled WGS sequence"/>
</dbReference>
<keyword evidence="1" id="KW-0812">Transmembrane</keyword>
<dbReference type="RefSeq" id="XP_024571945.1">
    <property type="nucleotide sequence ID" value="XM_024725715.2"/>
</dbReference>
<dbReference type="GO" id="GO:0016301">
    <property type="term" value="F:kinase activity"/>
    <property type="evidence" value="ECO:0007669"/>
    <property type="project" value="UniProtKB-KW"/>
</dbReference>
<feature type="transmembrane region" description="Helical" evidence="1">
    <location>
        <begin position="61"/>
        <end position="78"/>
    </location>
</feature>
<dbReference type="AlphaFoldDB" id="A0A0P1A613"/>
<reference evidence="3" key="1">
    <citation type="submission" date="2014-09" db="EMBL/GenBank/DDBJ databases">
        <authorList>
            <person name="Sharma Rahul"/>
            <person name="Thines Marco"/>
        </authorList>
    </citation>
    <scope>NUCLEOTIDE SEQUENCE [LARGE SCALE GENOMIC DNA]</scope>
</reference>
<organism evidence="2 3">
    <name type="scientific">Plasmopara halstedii</name>
    <name type="common">Downy mildew of sunflower</name>
    <dbReference type="NCBI Taxonomy" id="4781"/>
    <lineage>
        <taxon>Eukaryota</taxon>
        <taxon>Sar</taxon>
        <taxon>Stramenopiles</taxon>
        <taxon>Oomycota</taxon>
        <taxon>Peronosporomycetes</taxon>
        <taxon>Peronosporales</taxon>
        <taxon>Peronosporaceae</taxon>
        <taxon>Plasmopara</taxon>
    </lineage>
</organism>
<feature type="transmembrane region" description="Helical" evidence="1">
    <location>
        <begin position="149"/>
        <end position="170"/>
    </location>
</feature>
<accession>A0A0P1A613</accession>
<proteinExistence type="predicted"/>
<dbReference type="OrthoDB" id="167935at2759"/>
<name>A0A0P1A613_PLAHL</name>
<evidence type="ECO:0000256" key="1">
    <source>
        <dbReference type="SAM" id="Phobius"/>
    </source>
</evidence>
<dbReference type="GeneID" id="36409558"/>
<feature type="transmembrane region" description="Helical" evidence="1">
    <location>
        <begin position="217"/>
        <end position="234"/>
    </location>
</feature>
<keyword evidence="3" id="KW-1185">Reference proteome</keyword>
<sequence length="275" mass="31537">MTPQFVVYSDQVFEIIIVIDFMIMFTFCLLLLIYLRLKRHVALKGDAQATSEVILPAFEPLLWILAVVTGGFTLFYFIEDSRFRIPYLVLEVFYASRMFVFMLAIVYMCQKSVSVPALGRAVVKSVLLASYTVPVVGLITYLAPDGTGLLIIVRLVIRPTILGYFIYVCFIEPPAGRASPMTLRTCCIYIIIYHVLLAINTICPEYITIEVCSDTPYIMLVWASASPLFIWRLLRADTEYWRGMGQRAWDLQRVNQDSGLHVEFDKRISFIRHIV</sequence>
<dbReference type="OMA" id="INTICPE"/>
<feature type="transmembrane region" description="Helical" evidence="1">
    <location>
        <begin position="121"/>
        <end position="143"/>
    </location>
</feature>
<feature type="transmembrane region" description="Helical" evidence="1">
    <location>
        <begin position="12"/>
        <end position="35"/>
    </location>
</feature>
<keyword evidence="2" id="KW-0808">Transferase</keyword>
<protein>
    <submittedName>
        <fullName evidence="2">Tkl protein kinase</fullName>
    </submittedName>
</protein>
<dbReference type="EMBL" id="CCYD01000053">
    <property type="protein sequence ID" value="CEG35576.1"/>
    <property type="molecule type" value="Genomic_DNA"/>
</dbReference>
<keyword evidence="2" id="KW-0418">Kinase</keyword>